<feature type="region of interest" description="Disordered" evidence="1">
    <location>
        <begin position="1"/>
        <end position="120"/>
    </location>
</feature>
<keyword evidence="3" id="KW-1185">Reference proteome</keyword>
<organism evidence="2 3">
    <name type="scientific">Solanum commersonii</name>
    <name type="common">Commerson's wild potato</name>
    <name type="synonym">Commerson's nightshade</name>
    <dbReference type="NCBI Taxonomy" id="4109"/>
    <lineage>
        <taxon>Eukaryota</taxon>
        <taxon>Viridiplantae</taxon>
        <taxon>Streptophyta</taxon>
        <taxon>Embryophyta</taxon>
        <taxon>Tracheophyta</taxon>
        <taxon>Spermatophyta</taxon>
        <taxon>Magnoliopsida</taxon>
        <taxon>eudicotyledons</taxon>
        <taxon>Gunneridae</taxon>
        <taxon>Pentapetalae</taxon>
        <taxon>asterids</taxon>
        <taxon>lamiids</taxon>
        <taxon>Solanales</taxon>
        <taxon>Solanaceae</taxon>
        <taxon>Solanoideae</taxon>
        <taxon>Solaneae</taxon>
        <taxon>Solanum</taxon>
    </lineage>
</organism>
<accession>A0A9J5WGC1</accession>
<gene>
    <name evidence="2" type="ORF">H5410_054635</name>
</gene>
<feature type="compositionally biased region" description="Low complexity" evidence="1">
    <location>
        <begin position="33"/>
        <end position="45"/>
    </location>
</feature>
<sequence length="120" mass="13728">MQASSTTDQILSKQKKASVLPEIKPKNQITRHNQQNPQPIQTTTKSTDKSKIIHKAHDNKKITTKAIDTQEHQSSEEEEETEEDTKTYESVEDNDDASTSDEEVENQFHTFSTIQQNLSR</sequence>
<reference evidence="2 3" key="1">
    <citation type="submission" date="2020-09" db="EMBL/GenBank/DDBJ databases">
        <title>De no assembly of potato wild relative species, Solanum commersonii.</title>
        <authorList>
            <person name="Cho K."/>
        </authorList>
    </citation>
    <scope>NUCLEOTIDE SEQUENCE [LARGE SCALE GENOMIC DNA]</scope>
    <source>
        <strain evidence="2">LZ3.2</strain>
        <tissue evidence="2">Leaf</tissue>
    </source>
</reference>
<proteinExistence type="predicted"/>
<feature type="compositionally biased region" description="Acidic residues" evidence="1">
    <location>
        <begin position="90"/>
        <end position="105"/>
    </location>
</feature>
<evidence type="ECO:0000256" key="1">
    <source>
        <dbReference type="SAM" id="MobiDB-lite"/>
    </source>
</evidence>
<feature type="compositionally biased region" description="Polar residues" evidence="1">
    <location>
        <begin position="107"/>
        <end position="120"/>
    </location>
</feature>
<protein>
    <submittedName>
        <fullName evidence="2">Uncharacterized protein</fullName>
    </submittedName>
</protein>
<feature type="compositionally biased region" description="Polar residues" evidence="1">
    <location>
        <begin position="1"/>
        <end position="12"/>
    </location>
</feature>
<dbReference type="EMBL" id="JACXVP010000011">
    <property type="protein sequence ID" value="KAG5574501.1"/>
    <property type="molecule type" value="Genomic_DNA"/>
</dbReference>
<evidence type="ECO:0000313" key="3">
    <source>
        <dbReference type="Proteomes" id="UP000824120"/>
    </source>
</evidence>
<feature type="compositionally biased region" description="Basic and acidic residues" evidence="1">
    <location>
        <begin position="46"/>
        <end position="61"/>
    </location>
</feature>
<dbReference type="AlphaFoldDB" id="A0A9J5WGC1"/>
<name>A0A9J5WGC1_SOLCO</name>
<comment type="caution">
    <text evidence="2">The sequence shown here is derived from an EMBL/GenBank/DDBJ whole genome shotgun (WGS) entry which is preliminary data.</text>
</comment>
<evidence type="ECO:0000313" key="2">
    <source>
        <dbReference type="EMBL" id="KAG5574501.1"/>
    </source>
</evidence>
<dbReference type="Proteomes" id="UP000824120">
    <property type="component" value="Chromosome 11"/>
</dbReference>